<dbReference type="EMBL" id="CADCWN010000285">
    <property type="protein sequence ID" value="CAA9584604.1"/>
    <property type="molecule type" value="Genomic_DNA"/>
</dbReference>
<name>A0A6J4VTL2_9BACT</name>
<keyword evidence="1" id="KW-0808">Transferase</keyword>
<proteinExistence type="predicted"/>
<evidence type="ECO:0000259" key="2">
    <source>
        <dbReference type="Pfam" id="PF00534"/>
    </source>
</evidence>
<dbReference type="Pfam" id="PF00534">
    <property type="entry name" value="Glycos_transf_1"/>
    <property type="match status" value="1"/>
</dbReference>
<accession>A0A6J4VTL2</accession>
<dbReference type="PANTHER" id="PTHR46401">
    <property type="entry name" value="GLYCOSYLTRANSFERASE WBBK-RELATED"/>
    <property type="match status" value="1"/>
</dbReference>
<feature type="domain" description="Glycosyl transferase family 1" evidence="2">
    <location>
        <begin position="172"/>
        <end position="309"/>
    </location>
</feature>
<organism evidence="3">
    <name type="scientific">uncultured Thermomicrobiales bacterium</name>
    <dbReference type="NCBI Taxonomy" id="1645740"/>
    <lineage>
        <taxon>Bacteria</taxon>
        <taxon>Pseudomonadati</taxon>
        <taxon>Thermomicrobiota</taxon>
        <taxon>Thermomicrobia</taxon>
        <taxon>Thermomicrobiales</taxon>
        <taxon>environmental samples</taxon>
    </lineage>
</organism>
<dbReference type="GO" id="GO:0009103">
    <property type="term" value="P:lipopolysaccharide biosynthetic process"/>
    <property type="evidence" value="ECO:0007669"/>
    <property type="project" value="TreeGrafter"/>
</dbReference>
<evidence type="ECO:0000256" key="1">
    <source>
        <dbReference type="ARBA" id="ARBA00022679"/>
    </source>
</evidence>
<reference evidence="3" key="1">
    <citation type="submission" date="2020-02" db="EMBL/GenBank/DDBJ databases">
        <authorList>
            <person name="Meier V. D."/>
        </authorList>
    </citation>
    <scope>NUCLEOTIDE SEQUENCE</scope>
    <source>
        <strain evidence="3">AVDCRST_MAG18</strain>
    </source>
</reference>
<gene>
    <name evidence="3" type="ORF">AVDCRST_MAG18-3644</name>
</gene>
<dbReference type="PANTHER" id="PTHR46401:SF2">
    <property type="entry name" value="GLYCOSYLTRANSFERASE WBBK-RELATED"/>
    <property type="match status" value="1"/>
</dbReference>
<dbReference type="SUPFAM" id="SSF53756">
    <property type="entry name" value="UDP-Glycosyltransferase/glycogen phosphorylase"/>
    <property type="match status" value="1"/>
</dbReference>
<sequence length="454" mass="49163">MRVLLQIRADYRDRPGGDATQATRTAEELRTLGVEADLSSGVAPDLAGYDLVHIFNTQVIGEPVRQAMRARSWGLPVVLSPIYWNPGGFRAATHPDRGKVRETASDRAERALQRLTLGAARLLLPNSHAEAAQLAATFPGLPVRVRVVPNAVDARFAAGDGARFCAEHGLQGRGFILCAGRKETLKNQLGLIRACRDLGLPLVLAGQETAGAATYVAECRALAADAPAPILFLPNLGAEDLADAYAAARVHAQPSFYETVGLSSLEAALGGCNVVATRNSGAAEYLGDAAWYCDPISPDEIREAIAAAWAAPSRPEPGQLIATRHTWRRSAEETLRGYEEVLGMAGAEGTTRWLPDLPVEEYIVYLEELIQLQLEATTFRDQQFATELAALHKVNSELEAGLAAEAVERQRTEGAFRALEAHVTEQRAYLEKLEAELAARPPRAAPSRWPRRSR</sequence>
<dbReference type="GO" id="GO:0016757">
    <property type="term" value="F:glycosyltransferase activity"/>
    <property type="evidence" value="ECO:0007669"/>
    <property type="project" value="InterPro"/>
</dbReference>
<dbReference type="AlphaFoldDB" id="A0A6J4VTL2"/>
<evidence type="ECO:0000313" key="3">
    <source>
        <dbReference type="EMBL" id="CAA9584604.1"/>
    </source>
</evidence>
<dbReference type="Gene3D" id="3.40.50.2000">
    <property type="entry name" value="Glycogen Phosphorylase B"/>
    <property type="match status" value="2"/>
</dbReference>
<dbReference type="InterPro" id="IPR001296">
    <property type="entry name" value="Glyco_trans_1"/>
</dbReference>
<protein>
    <recommendedName>
        <fullName evidence="2">Glycosyl transferase family 1 domain-containing protein</fullName>
    </recommendedName>
</protein>